<dbReference type="EMBL" id="MN443947">
    <property type="protein sequence ID" value="QJX15846.1"/>
    <property type="molecule type" value="Genomic_DNA"/>
</dbReference>
<keyword evidence="3" id="KW-0808">Transferase</keyword>
<sequence length="323" mass="37343">MLLSIIIPCYNCESNIEKLLLSIKEQLNETVQLVLINDGSWDATHDIITKFTSDNPSIKIKYINSINQGAAKARSTGLNYAEGDYVFFCDSDDMISANFISVFTELSNDKPDMIYFCSTVLDSQGNRFKKVHFPLAYIESNSNEVFNYLLKKGLWTAAVWTYIFRKDLVLKSGAIFTDRKVHEDHLFTLRLLAGSEKISICNSELYFQNVTSGSLTKSPKKIDYLTERYKSYKEAREDIIYKFSQESIVLYDRWSMSSLLQILTENKKMVFQGIMHTAIYRVLWKEKLVILDFVKSKVKKKSRDLRAYPNRGNDANLLISHFH</sequence>
<reference evidence="3" key="1">
    <citation type="submission" date="2019-09" db="EMBL/GenBank/DDBJ databases">
        <title>Klebsiella pneumoniae ST258 genomic variability and bacteriophage susceptibility.</title>
        <authorList>
            <person name="Venturini C."/>
            <person name="Ben Zakour N."/>
            <person name="Bowring B."/>
            <person name="Morales S."/>
            <person name="Cole R."/>
            <person name="Kovach Z."/>
            <person name="Branston S."/>
            <person name="Kettle E."/>
            <person name="Thomson N."/>
            <person name="Iredell J."/>
        </authorList>
    </citation>
    <scope>NUCLEOTIDE SEQUENCE</scope>
    <source>
        <strain evidence="4">JIE24282</strain>
        <strain evidence="2">JIE2783</strain>
        <strain evidence="3">JIE4005</strain>
    </source>
</reference>
<evidence type="ECO:0000259" key="1">
    <source>
        <dbReference type="Pfam" id="PF00535"/>
    </source>
</evidence>
<proteinExistence type="predicted"/>
<dbReference type="InterPro" id="IPR001173">
    <property type="entry name" value="Glyco_trans_2-like"/>
</dbReference>
<organism evidence="3">
    <name type="scientific">Klebsiella pneumoniae</name>
    <dbReference type="NCBI Taxonomy" id="573"/>
    <lineage>
        <taxon>Bacteria</taxon>
        <taxon>Pseudomonadati</taxon>
        <taxon>Pseudomonadota</taxon>
        <taxon>Gammaproteobacteria</taxon>
        <taxon>Enterobacterales</taxon>
        <taxon>Enterobacteriaceae</taxon>
        <taxon>Klebsiella/Raoultella group</taxon>
        <taxon>Klebsiella</taxon>
        <taxon>Klebsiella pneumoniae complex</taxon>
    </lineage>
</organism>
<name>A0A6M6A9A5_KLEPN</name>
<dbReference type="GO" id="GO:0016758">
    <property type="term" value="F:hexosyltransferase activity"/>
    <property type="evidence" value="ECO:0007669"/>
    <property type="project" value="UniProtKB-ARBA"/>
</dbReference>
<dbReference type="PANTHER" id="PTHR22916">
    <property type="entry name" value="GLYCOSYLTRANSFERASE"/>
    <property type="match status" value="1"/>
</dbReference>
<dbReference type="Pfam" id="PF00535">
    <property type="entry name" value="Glycos_transf_2"/>
    <property type="match status" value="1"/>
</dbReference>
<dbReference type="Gene3D" id="3.90.550.10">
    <property type="entry name" value="Spore Coat Polysaccharide Biosynthesis Protein SpsA, Chain A"/>
    <property type="match status" value="1"/>
</dbReference>
<protein>
    <submittedName>
        <fullName evidence="3">Glycosyltransferase</fullName>
    </submittedName>
</protein>
<dbReference type="CDD" id="cd00761">
    <property type="entry name" value="Glyco_tranf_GTA_type"/>
    <property type="match status" value="1"/>
</dbReference>
<dbReference type="EMBL" id="MN443948">
    <property type="protein sequence ID" value="QJX15868.1"/>
    <property type="molecule type" value="Genomic_DNA"/>
</dbReference>
<evidence type="ECO:0000313" key="3">
    <source>
        <dbReference type="EMBL" id="QJX15846.1"/>
    </source>
</evidence>
<gene>
    <name evidence="2" type="ORF">JIE2783_0018</name>
    <name evidence="3" type="ORF">JIE4005_0018</name>
    <name evidence="4" type="ORF">JIE4282_0018</name>
</gene>
<accession>A0A6M6A9A5</accession>
<dbReference type="SUPFAM" id="SSF53448">
    <property type="entry name" value="Nucleotide-diphospho-sugar transferases"/>
    <property type="match status" value="1"/>
</dbReference>
<dbReference type="AlphaFoldDB" id="A0A6M6A9A5"/>
<evidence type="ECO:0000313" key="2">
    <source>
        <dbReference type="EMBL" id="QJX15824.1"/>
    </source>
</evidence>
<dbReference type="EMBL" id="MN443946">
    <property type="protein sequence ID" value="QJX15824.1"/>
    <property type="molecule type" value="Genomic_DNA"/>
</dbReference>
<dbReference type="PANTHER" id="PTHR22916:SF3">
    <property type="entry name" value="UDP-GLCNAC:BETAGAL BETA-1,3-N-ACETYLGLUCOSAMINYLTRANSFERASE-LIKE PROTEIN 1"/>
    <property type="match status" value="1"/>
</dbReference>
<evidence type="ECO:0000313" key="4">
    <source>
        <dbReference type="EMBL" id="QJX15868.1"/>
    </source>
</evidence>
<dbReference type="InterPro" id="IPR029044">
    <property type="entry name" value="Nucleotide-diphossugar_trans"/>
</dbReference>
<feature type="domain" description="Glycosyltransferase 2-like" evidence="1">
    <location>
        <begin position="4"/>
        <end position="138"/>
    </location>
</feature>